<protein>
    <submittedName>
        <fullName evidence="1">Uncharacterized protein</fullName>
    </submittedName>
</protein>
<reference evidence="2" key="1">
    <citation type="submission" date="2016-04" db="EMBL/GenBank/DDBJ databases">
        <authorList>
            <person name="Lyu Z."/>
            <person name="Lyu W."/>
        </authorList>
    </citation>
    <scope>NUCLEOTIDE SEQUENCE [LARGE SCALE GENOMIC DNA]</scope>
    <source>
        <strain evidence="2">C44</strain>
    </source>
</reference>
<name>A0A179T577_9BACI</name>
<organism evidence="1 2">
    <name type="scientific">Metabacillus litoralis</name>
    <dbReference type="NCBI Taxonomy" id="152268"/>
    <lineage>
        <taxon>Bacteria</taxon>
        <taxon>Bacillati</taxon>
        <taxon>Bacillota</taxon>
        <taxon>Bacilli</taxon>
        <taxon>Bacillales</taxon>
        <taxon>Bacillaceae</taxon>
        <taxon>Metabacillus</taxon>
    </lineage>
</organism>
<sequence>MKFVNIPIENRLDTNPFVHYLQEGDLYHKSENELILKHLHELPQDFMEMTLFDIDGYGCVYSFSHITDLEVGEIETKVAVFKKI</sequence>
<evidence type="ECO:0000313" key="1">
    <source>
        <dbReference type="EMBL" id="OAS88530.1"/>
    </source>
</evidence>
<accession>A0A179T577</accession>
<proteinExistence type="predicted"/>
<dbReference type="OrthoDB" id="2876260at2"/>
<dbReference type="AlphaFoldDB" id="A0A179T577"/>
<dbReference type="Proteomes" id="UP000078534">
    <property type="component" value="Unassembled WGS sequence"/>
</dbReference>
<dbReference type="EMBL" id="LWSG01000003">
    <property type="protein sequence ID" value="OAS88530.1"/>
    <property type="molecule type" value="Genomic_DNA"/>
</dbReference>
<comment type="caution">
    <text evidence="1">The sequence shown here is derived from an EMBL/GenBank/DDBJ whole genome shotgun (WGS) entry which is preliminary data.</text>
</comment>
<gene>
    <name evidence="1" type="ORF">A6K24_15880</name>
</gene>
<keyword evidence="2" id="KW-1185">Reference proteome</keyword>
<dbReference type="RefSeq" id="WP_066327278.1">
    <property type="nucleotide sequence ID" value="NZ_LWSG01000003.1"/>
</dbReference>
<evidence type="ECO:0000313" key="2">
    <source>
        <dbReference type="Proteomes" id="UP000078534"/>
    </source>
</evidence>